<dbReference type="Pfam" id="PF04203">
    <property type="entry name" value="Sortase"/>
    <property type="match status" value="1"/>
</dbReference>
<feature type="transmembrane region" description="Helical" evidence="3">
    <location>
        <begin position="54"/>
        <end position="74"/>
    </location>
</feature>
<feature type="active site" description="Acyl-thioester intermediate" evidence="2">
    <location>
        <position position="246"/>
    </location>
</feature>
<dbReference type="Proteomes" id="UP000294902">
    <property type="component" value="Unassembled WGS sequence"/>
</dbReference>
<evidence type="ECO:0000256" key="3">
    <source>
        <dbReference type="SAM" id="Phobius"/>
    </source>
</evidence>
<organism evidence="4 5">
    <name type="scientific">Natranaerovirga pectinivora</name>
    <dbReference type="NCBI Taxonomy" id="682400"/>
    <lineage>
        <taxon>Bacteria</taxon>
        <taxon>Bacillati</taxon>
        <taxon>Bacillota</taxon>
        <taxon>Clostridia</taxon>
        <taxon>Lachnospirales</taxon>
        <taxon>Natranaerovirgaceae</taxon>
        <taxon>Natranaerovirga</taxon>
    </lineage>
</organism>
<evidence type="ECO:0000256" key="1">
    <source>
        <dbReference type="ARBA" id="ARBA00022801"/>
    </source>
</evidence>
<accession>A0A4R3MI09</accession>
<dbReference type="Gene3D" id="2.40.260.10">
    <property type="entry name" value="Sortase"/>
    <property type="match status" value="1"/>
</dbReference>
<dbReference type="InterPro" id="IPR042000">
    <property type="entry name" value="Sortase_D_2"/>
</dbReference>
<gene>
    <name evidence="4" type="ORF">EDC18_11148</name>
</gene>
<reference evidence="4 5" key="1">
    <citation type="submission" date="2019-03" db="EMBL/GenBank/DDBJ databases">
        <title>Genomic Encyclopedia of Type Strains, Phase IV (KMG-IV): sequencing the most valuable type-strain genomes for metagenomic binning, comparative biology and taxonomic classification.</title>
        <authorList>
            <person name="Goeker M."/>
        </authorList>
    </citation>
    <scope>NUCLEOTIDE SEQUENCE [LARGE SCALE GENOMIC DNA]</scope>
    <source>
        <strain evidence="4 5">DSM 24629</strain>
    </source>
</reference>
<keyword evidence="3" id="KW-0472">Membrane</keyword>
<protein>
    <submittedName>
        <fullName evidence="4">LPXTG-site transpeptidase (Sortase) family protein</fullName>
    </submittedName>
</protein>
<dbReference type="OrthoDB" id="154054at2"/>
<dbReference type="InterPro" id="IPR005754">
    <property type="entry name" value="Sortase"/>
</dbReference>
<feature type="transmembrane region" description="Helical" evidence="3">
    <location>
        <begin position="20"/>
        <end position="42"/>
    </location>
</feature>
<evidence type="ECO:0000313" key="5">
    <source>
        <dbReference type="Proteomes" id="UP000294902"/>
    </source>
</evidence>
<dbReference type="InterPro" id="IPR023365">
    <property type="entry name" value="Sortase_dom-sf"/>
</dbReference>
<evidence type="ECO:0000313" key="4">
    <source>
        <dbReference type="EMBL" id="TCT12877.1"/>
    </source>
</evidence>
<dbReference type="RefSeq" id="WP_132253698.1">
    <property type="nucleotide sequence ID" value="NZ_SMAL01000011.1"/>
</dbReference>
<evidence type="ECO:0000256" key="2">
    <source>
        <dbReference type="PIRSR" id="PIRSR605754-1"/>
    </source>
</evidence>
<feature type="active site" description="Acyl-thioester intermediate" evidence="2">
    <location>
        <position position="184"/>
    </location>
</feature>
<dbReference type="AlphaFoldDB" id="A0A4R3MI09"/>
<name>A0A4R3MI09_9FIRM</name>
<keyword evidence="3" id="KW-1133">Transmembrane helix</keyword>
<proteinExistence type="predicted"/>
<keyword evidence="5" id="KW-1185">Reference proteome</keyword>
<keyword evidence="3" id="KW-0812">Transmembrane</keyword>
<dbReference type="NCBIfam" id="TIGR01076">
    <property type="entry name" value="sortase_fam"/>
    <property type="match status" value="1"/>
</dbReference>
<dbReference type="GO" id="GO:0016787">
    <property type="term" value="F:hydrolase activity"/>
    <property type="evidence" value="ECO:0007669"/>
    <property type="project" value="UniProtKB-KW"/>
</dbReference>
<sequence>MYTPKLPVTGVTFIALGISPFYRFSLSILLIIMLLLVSFRFTRLLIKEGRLNKIYIGLLVLLSSVLLVVSFGNYEATEKSNQSNEILNTYKEALFTTTYNGLKDSIPLHSLTNEDVVVEEEREPEYHQYIPESGETIGLIAIDKIDLELPVIEDANEDNIWLGAAHILGTPHFWEKGNSFLAAHNVRTYGKLFNRLHELSLGDEIVIYTTEYIYTYSVYAIDIVPPDDTECFNQLVGEFNLSLVTCTSSGEERLIIYSERISKVAINEVI</sequence>
<keyword evidence="1" id="KW-0378">Hydrolase</keyword>
<comment type="caution">
    <text evidence="4">The sequence shown here is derived from an EMBL/GenBank/DDBJ whole genome shotgun (WGS) entry which is preliminary data.</text>
</comment>
<dbReference type="CDD" id="cd06166">
    <property type="entry name" value="Sortase_D_2"/>
    <property type="match status" value="1"/>
</dbReference>
<dbReference type="SUPFAM" id="SSF63817">
    <property type="entry name" value="Sortase"/>
    <property type="match status" value="1"/>
</dbReference>
<dbReference type="EMBL" id="SMAL01000011">
    <property type="protein sequence ID" value="TCT12877.1"/>
    <property type="molecule type" value="Genomic_DNA"/>
</dbReference>